<dbReference type="EMBL" id="CAKMRJ010004445">
    <property type="protein sequence ID" value="CAH1436394.1"/>
    <property type="molecule type" value="Genomic_DNA"/>
</dbReference>
<proteinExistence type="predicted"/>
<sequence length="145" mass="17562">MIGPFLPPTIVTYFSLTYISLFIDYRSSKLNHYCCLQRPFLPRNCDHHRRNQPLQGFKNRWFGGRWNGGSEWNSEIQNEAWWKREDLVFFSGWIFFQHQQRGSQKHISLRISCYSYVMRIHSVEVKEPMNKGELLFMSFRMYPLQ</sequence>
<comment type="caution">
    <text evidence="1">The sequence shown here is derived from an EMBL/GenBank/DDBJ whole genome shotgun (WGS) entry which is preliminary data.</text>
</comment>
<dbReference type="Proteomes" id="UP001157418">
    <property type="component" value="Unassembled WGS sequence"/>
</dbReference>
<accession>A0AAU9NET2</accession>
<keyword evidence="2" id="KW-1185">Reference proteome</keyword>
<protein>
    <submittedName>
        <fullName evidence="1">Uncharacterized protein</fullName>
    </submittedName>
</protein>
<reference evidence="1 2" key="1">
    <citation type="submission" date="2022-01" db="EMBL/GenBank/DDBJ databases">
        <authorList>
            <person name="Xiong W."/>
            <person name="Schranz E."/>
        </authorList>
    </citation>
    <scope>NUCLEOTIDE SEQUENCE [LARGE SCALE GENOMIC DNA]</scope>
</reference>
<dbReference type="AlphaFoldDB" id="A0AAU9NET2"/>
<evidence type="ECO:0000313" key="2">
    <source>
        <dbReference type="Proteomes" id="UP001157418"/>
    </source>
</evidence>
<name>A0AAU9NET2_9ASTR</name>
<evidence type="ECO:0000313" key="1">
    <source>
        <dbReference type="EMBL" id="CAH1436394.1"/>
    </source>
</evidence>
<gene>
    <name evidence="1" type="ORF">LVIROSA_LOCUS22768</name>
</gene>
<organism evidence="1 2">
    <name type="scientific">Lactuca virosa</name>
    <dbReference type="NCBI Taxonomy" id="75947"/>
    <lineage>
        <taxon>Eukaryota</taxon>
        <taxon>Viridiplantae</taxon>
        <taxon>Streptophyta</taxon>
        <taxon>Embryophyta</taxon>
        <taxon>Tracheophyta</taxon>
        <taxon>Spermatophyta</taxon>
        <taxon>Magnoliopsida</taxon>
        <taxon>eudicotyledons</taxon>
        <taxon>Gunneridae</taxon>
        <taxon>Pentapetalae</taxon>
        <taxon>asterids</taxon>
        <taxon>campanulids</taxon>
        <taxon>Asterales</taxon>
        <taxon>Asteraceae</taxon>
        <taxon>Cichorioideae</taxon>
        <taxon>Cichorieae</taxon>
        <taxon>Lactucinae</taxon>
        <taxon>Lactuca</taxon>
    </lineage>
</organism>